<dbReference type="InterPro" id="IPR019238">
    <property type="entry name" value="AbiEi_2"/>
</dbReference>
<keyword evidence="2" id="KW-1185">Reference proteome</keyword>
<dbReference type="RefSeq" id="WP_307261060.1">
    <property type="nucleotide sequence ID" value="NZ_JAUSVL010000001.1"/>
</dbReference>
<accession>A0AAE3VFK0</accession>
<dbReference type="AlphaFoldDB" id="A0AAE3VFK0"/>
<evidence type="ECO:0000313" key="1">
    <source>
        <dbReference type="EMBL" id="MDQ0289604.1"/>
    </source>
</evidence>
<organism evidence="1 2">
    <name type="scientific">Oligosphaera ethanolica</name>
    <dbReference type="NCBI Taxonomy" id="760260"/>
    <lineage>
        <taxon>Bacteria</taxon>
        <taxon>Pseudomonadati</taxon>
        <taxon>Lentisphaerota</taxon>
        <taxon>Oligosphaeria</taxon>
        <taxon>Oligosphaerales</taxon>
        <taxon>Oligosphaeraceae</taxon>
        <taxon>Oligosphaera</taxon>
    </lineage>
</organism>
<dbReference type="EMBL" id="JAUSVL010000001">
    <property type="protein sequence ID" value="MDQ0289604.1"/>
    <property type="molecule type" value="Genomic_DNA"/>
</dbReference>
<proteinExistence type="predicted"/>
<dbReference type="Pfam" id="PF09952">
    <property type="entry name" value="AbiEi_2"/>
    <property type="match status" value="1"/>
</dbReference>
<gene>
    <name evidence="1" type="ORF">J3R75_001711</name>
</gene>
<evidence type="ECO:0000313" key="2">
    <source>
        <dbReference type="Proteomes" id="UP001238163"/>
    </source>
</evidence>
<sequence>MNKKQDLTDAVLTSVNRFLARYGLPKARKLRRRSGGATRFAFGGGVCFEVFDVALLAAAKVAEECGLRGKEKLLAVAPYFPSATADRLCSAQVNYADAAGNLHVRFGGHIFCVKNCPRPAALLRRVTPGRCWNPQGMKVLFLLLTEASVLRWTYREMAAKSGVSLGTVSNVIQEALGRQYLLKWDNGYRWANKARMIDLWTANYAEILLPRLEIERYQGNTEYLAEDDVLLPAGETAAAMAGIMKTTNCQFWRQGSIARTVARNRWRAAANGNIEVMKAFWPESRTFVKAVPWLLVYAGLMAMDDSRCQEVAGVIRQHYLEAEQ</sequence>
<name>A0AAE3VFK0_9BACT</name>
<comment type="caution">
    <text evidence="1">The sequence shown here is derived from an EMBL/GenBank/DDBJ whole genome shotgun (WGS) entry which is preliminary data.</text>
</comment>
<reference evidence="1" key="1">
    <citation type="submission" date="2023-07" db="EMBL/GenBank/DDBJ databases">
        <title>Genomic Encyclopedia of Type Strains, Phase IV (KMG-IV): sequencing the most valuable type-strain genomes for metagenomic binning, comparative biology and taxonomic classification.</title>
        <authorList>
            <person name="Goeker M."/>
        </authorList>
    </citation>
    <scope>NUCLEOTIDE SEQUENCE</scope>
    <source>
        <strain evidence="1">DSM 24202</strain>
    </source>
</reference>
<protein>
    <submittedName>
        <fullName evidence="1">Uncharacterized protein</fullName>
    </submittedName>
</protein>
<dbReference type="Proteomes" id="UP001238163">
    <property type="component" value="Unassembled WGS sequence"/>
</dbReference>